<reference evidence="4" key="1">
    <citation type="journal article" date="2013" name="Science">
        <title>The Amborella genome and the evolution of flowering plants.</title>
        <authorList>
            <consortium name="Amborella Genome Project"/>
        </authorList>
    </citation>
    <scope>NUCLEOTIDE SEQUENCE [LARGE SCALE GENOMIC DNA]</scope>
</reference>
<sequence>MVLNVLLLVVVCDNGGGGEDSVESTKNTGNPSHKKSRKPAKMVTLADRLTQIPSQNRGLASLNLYRREKFKTIHTGEDIEEMETGEKS</sequence>
<organism evidence="3 4">
    <name type="scientific">Amborella trichopoda</name>
    <dbReference type="NCBI Taxonomy" id="13333"/>
    <lineage>
        <taxon>Eukaryota</taxon>
        <taxon>Viridiplantae</taxon>
        <taxon>Streptophyta</taxon>
        <taxon>Embryophyta</taxon>
        <taxon>Tracheophyta</taxon>
        <taxon>Spermatophyta</taxon>
        <taxon>Magnoliopsida</taxon>
        <taxon>Amborellales</taxon>
        <taxon>Amborellaceae</taxon>
        <taxon>Amborella</taxon>
    </lineage>
</organism>
<dbReference type="Proteomes" id="UP000017836">
    <property type="component" value="Unassembled WGS sequence"/>
</dbReference>
<name>W1PF29_AMBTC</name>
<dbReference type="AlphaFoldDB" id="W1PF29"/>
<feature type="chain" id="PRO_5004807324" evidence="2">
    <location>
        <begin position="19"/>
        <end position="88"/>
    </location>
</feature>
<keyword evidence="2" id="KW-0732">Signal</keyword>
<dbReference type="Gramene" id="ERN06578">
    <property type="protein sequence ID" value="ERN06578"/>
    <property type="gene ID" value="AMTR_s00058p00142290"/>
</dbReference>
<evidence type="ECO:0000313" key="4">
    <source>
        <dbReference type="Proteomes" id="UP000017836"/>
    </source>
</evidence>
<accession>W1PF29</accession>
<proteinExistence type="predicted"/>
<gene>
    <name evidence="3" type="ORF">AMTR_s00058p00142290</name>
</gene>
<evidence type="ECO:0000313" key="3">
    <source>
        <dbReference type="EMBL" id="ERN06578.1"/>
    </source>
</evidence>
<feature type="region of interest" description="Disordered" evidence="1">
    <location>
        <begin position="14"/>
        <end position="40"/>
    </location>
</feature>
<protein>
    <submittedName>
        <fullName evidence="3">Uncharacterized protein</fullName>
    </submittedName>
</protein>
<dbReference type="EMBL" id="KI393888">
    <property type="protein sequence ID" value="ERN06578.1"/>
    <property type="molecule type" value="Genomic_DNA"/>
</dbReference>
<feature type="signal peptide" evidence="2">
    <location>
        <begin position="1"/>
        <end position="18"/>
    </location>
</feature>
<evidence type="ECO:0000256" key="2">
    <source>
        <dbReference type="SAM" id="SignalP"/>
    </source>
</evidence>
<evidence type="ECO:0000256" key="1">
    <source>
        <dbReference type="SAM" id="MobiDB-lite"/>
    </source>
</evidence>
<dbReference type="HOGENOM" id="CLU_2472094_0_0_1"/>
<keyword evidence="4" id="KW-1185">Reference proteome</keyword>